<evidence type="ECO:0000259" key="6">
    <source>
        <dbReference type="Pfam" id="PF01494"/>
    </source>
</evidence>
<dbReference type="EMBL" id="JBFYGN010000001">
    <property type="protein sequence ID" value="MEX8191415.1"/>
    <property type="molecule type" value="Genomic_DNA"/>
</dbReference>
<dbReference type="PANTHER" id="PTHR13789">
    <property type="entry name" value="MONOOXYGENASE"/>
    <property type="match status" value="1"/>
</dbReference>
<dbReference type="Proteomes" id="UP001561046">
    <property type="component" value="Unassembled WGS sequence"/>
</dbReference>
<dbReference type="Pfam" id="PF01494">
    <property type="entry name" value="FAD_binding_3"/>
    <property type="match status" value="1"/>
</dbReference>
<keyword evidence="4" id="KW-0560">Oxidoreductase</keyword>
<dbReference type="PRINTS" id="PR00420">
    <property type="entry name" value="RNGMNOXGNASE"/>
</dbReference>
<comment type="caution">
    <text evidence="7">The sequence shown here is derived from an EMBL/GenBank/DDBJ whole genome shotgun (WGS) entry which is preliminary data.</text>
</comment>
<dbReference type="InterPro" id="IPR002938">
    <property type="entry name" value="FAD-bd"/>
</dbReference>
<organism evidence="7 8">
    <name type="scientific">Comamonas guangdongensis</name>
    <dbReference type="NCBI Taxonomy" id="510515"/>
    <lineage>
        <taxon>Bacteria</taxon>
        <taxon>Pseudomonadati</taxon>
        <taxon>Pseudomonadota</taxon>
        <taxon>Betaproteobacteria</taxon>
        <taxon>Burkholderiales</taxon>
        <taxon>Comamonadaceae</taxon>
        <taxon>Comamonas</taxon>
    </lineage>
</organism>
<keyword evidence="2" id="KW-0285">Flavoprotein</keyword>
<name>A0ABV3ZPR8_9BURK</name>
<dbReference type="Gene3D" id="3.50.50.60">
    <property type="entry name" value="FAD/NAD(P)-binding domain"/>
    <property type="match status" value="1"/>
</dbReference>
<evidence type="ECO:0000256" key="5">
    <source>
        <dbReference type="ARBA" id="ARBA00023033"/>
    </source>
</evidence>
<accession>A0ABV3ZPR8</accession>
<evidence type="ECO:0000256" key="2">
    <source>
        <dbReference type="ARBA" id="ARBA00022630"/>
    </source>
</evidence>
<protein>
    <submittedName>
        <fullName evidence="7">FAD-dependent monooxygenase</fullName>
    </submittedName>
</protein>
<gene>
    <name evidence="7" type="ORF">AB6724_01020</name>
</gene>
<evidence type="ECO:0000313" key="7">
    <source>
        <dbReference type="EMBL" id="MEX8191415.1"/>
    </source>
</evidence>
<keyword evidence="5 7" id="KW-0503">Monooxygenase</keyword>
<comment type="cofactor">
    <cofactor evidence="1">
        <name>FAD</name>
        <dbReference type="ChEBI" id="CHEBI:57692"/>
    </cofactor>
</comment>
<dbReference type="SUPFAM" id="SSF54373">
    <property type="entry name" value="FAD-linked reductases, C-terminal domain"/>
    <property type="match status" value="1"/>
</dbReference>
<evidence type="ECO:0000256" key="1">
    <source>
        <dbReference type="ARBA" id="ARBA00001974"/>
    </source>
</evidence>
<sequence>MAKTGLKIGIVGGGIGGLAAANALHGSGHEVTVFEQSRQYLRVGADINLTPNAVRALDGLGEGIAAAVRASAARPTHRISRTWDSGEETSRLTMGNEAERQYGAPQLTIHRADLLAALADAFPADQVKFAKRVSRIAQTDVGVSVDFADGTRVEGLDALVGSDGIHSVVRTALFGAESPRFTGVVAFRAVVPTERVRHVPDIGAFTKWWGPTSDSQIVTFPLNQGRDTFIFATTAQESWHEESWTTEGSVTELRGFYAGFHPHARVLLDACDSVLKTALYERDPLPQWSQGRVSLLGDASHPMMPFMAQGAGMAIEDAVVLARNLDAAQSAAQVPQALQNYEIMRKQRTSEIQIGSRGNNWLRAGGNADWVYGYDAWQVPM</sequence>
<evidence type="ECO:0000256" key="4">
    <source>
        <dbReference type="ARBA" id="ARBA00023002"/>
    </source>
</evidence>
<dbReference type="InterPro" id="IPR036188">
    <property type="entry name" value="FAD/NAD-bd_sf"/>
</dbReference>
<dbReference type="RefSeq" id="WP_369336640.1">
    <property type="nucleotide sequence ID" value="NZ_JBFYGN010000001.1"/>
</dbReference>
<keyword evidence="8" id="KW-1185">Reference proteome</keyword>
<keyword evidence="3" id="KW-0274">FAD</keyword>
<dbReference type="GO" id="GO:0004497">
    <property type="term" value="F:monooxygenase activity"/>
    <property type="evidence" value="ECO:0007669"/>
    <property type="project" value="UniProtKB-KW"/>
</dbReference>
<dbReference type="SUPFAM" id="SSF51905">
    <property type="entry name" value="FAD/NAD(P)-binding domain"/>
    <property type="match status" value="1"/>
</dbReference>
<evidence type="ECO:0000313" key="8">
    <source>
        <dbReference type="Proteomes" id="UP001561046"/>
    </source>
</evidence>
<feature type="domain" description="FAD-binding" evidence="6">
    <location>
        <begin position="8"/>
        <end position="350"/>
    </location>
</feature>
<evidence type="ECO:0000256" key="3">
    <source>
        <dbReference type="ARBA" id="ARBA00022827"/>
    </source>
</evidence>
<dbReference type="PANTHER" id="PTHR13789:SF318">
    <property type="entry name" value="GERANYLGERANYL DIPHOSPHATE REDUCTASE"/>
    <property type="match status" value="1"/>
</dbReference>
<proteinExistence type="predicted"/>
<reference evidence="7 8" key="1">
    <citation type="journal article" date="2013" name="Int. J. Syst. Evol. Microbiol.">
        <title>Comamonas guangdongensis sp. nov., isolated from subterranean forest sediment, and emended description of the genus Comamonas.</title>
        <authorList>
            <person name="Zhang J."/>
            <person name="Wang Y."/>
            <person name="Zhou S."/>
            <person name="Wu C."/>
            <person name="He J."/>
            <person name="Li F."/>
        </authorList>
    </citation>
    <scope>NUCLEOTIDE SEQUENCE [LARGE SCALE GENOMIC DNA]</scope>
    <source>
        <strain evidence="7 8">CCTCC AB2011133</strain>
    </source>
</reference>
<dbReference type="InterPro" id="IPR050493">
    <property type="entry name" value="FAD-dep_Monooxygenase_BioMet"/>
</dbReference>